<comment type="caution">
    <text evidence="1">The sequence shown here is derived from an EMBL/GenBank/DDBJ whole genome shotgun (WGS) entry which is preliminary data.</text>
</comment>
<evidence type="ECO:0000313" key="2">
    <source>
        <dbReference type="Proteomes" id="UP000615446"/>
    </source>
</evidence>
<gene>
    <name evidence="1" type="ORF">RCL2_000725900</name>
</gene>
<dbReference type="AlphaFoldDB" id="A0A8H3L1E3"/>
<reference evidence="1" key="1">
    <citation type="submission" date="2019-10" db="EMBL/GenBank/DDBJ databases">
        <title>Conservation and host-specific expression of non-tandemly repeated heterogenous ribosome RNA gene in arbuscular mycorrhizal fungi.</title>
        <authorList>
            <person name="Maeda T."/>
            <person name="Kobayashi Y."/>
            <person name="Nakagawa T."/>
            <person name="Ezawa T."/>
            <person name="Yamaguchi K."/>
            <person name="Bino T."/>
            <person name="Nishimoto Y."/>
            <person name="Shigenobu S."/>
            <person name="Kawaguchi M."/>
        </authorList>
    </citation>
    <scope>NUCLEOTIDE SEQUENCE</scope>
    <source>
        <strain evidence="1">HR1</strain>
    </source>
</reference>
<sequence>MPSIFSSVTRVHILLRGEKQTFSPYLHFLTKSAIFIDQTEKKRHTNPGVTLHLRLVLRSFIESLKFKEFMGKNNNNNIVLYFFKSRFVWLCDKVSEFFAFLIICSDKDLQIVIAADKQSLNLLIESIY</sequence>
<dbReference type="EMBL" id="BLAL01000046">
    <property type="protein sequence ID" value="GES79958.1"/>
    <property type="molecule type" value="Genomic_DNA"/>
</dbReference>
<dbReference type="Proteomes" id="UP000615446">
    <property type="component" value="Unassembled WGS sequence"/>
</dbReference>
<proteinExistence type="predicted"/>
<protein>
    <submittedName>
        <fullName evidence="1">Uncharacterized protein</fullName>
    </submittedName>
</protein>
<accession>A0A8H3L1E3</accession>
<organism evidence="1 2">
    <name type="scientific">Rhizophagus clarus</name>
    <dbReference type="NCBI Taxonomy" id="94130"/>
    <lineage>
        <taxon>Eukaryota</taxon>
        <taxon>Fungi</taxon>
        <taxon>Fungi incertae sedis</taxon>
        <taxon>Mucoromycota</taxon>
        <taxon>Glomeromycotina</taxon>
        <taxon>Glomeromycetes</taxon>
        <taxon>Glomerales</taxon>
        <taxon>Glomeraceae</taxon>
        <taxon>Rhizophagus</taxon>
    </lineage>
</organism>
<name>A0A8H3L1E3_9GLOM</name>
<evidence type="ECO:0000313" key="1">
    <source>
        <dbReference type="EMBL" id="GES79958.1"/>
    </source>
</evidence>